<dbReference type="Proteomes" id="UP001521150">
    <property type="component" value="Unassembled WGS sequence"/>
</dbReference>
<name>A0ABS8ZRZ6_9PSEU</name>
<organism evidence="1 2">
    <name type="scientific">Kibdelosporangium philippinense</name>
    <dbReference type="NCBI Taxonomy" id="211113"/>
    <lineage>
        <taxon>Bacteria</taxon>
        <taxon>Bacillati</taxon>
        <taxon>Actinomycetota</taxon>
        <taxon>Actinomycetes</taxon>
        <taxon>Pseudonocardiales</taxon>
        <taxon>Pseudonocardiaceae</taxon>
        <taxon>Kibdelosporangium</taxon>
    </lineage>
</organism>
<sequence>MAAYGHAVLLITSDLVEMVTLADRIAVMCGFHVCGEVANDHVYDSVGRKVMGLIHADAPT</sequence>
<proteinExistence type="predicted"/>
<dbReference type="RefSeq" id="WP_233732350.1">
    <property type="nucleotide sequence ID" value="NZ_JAJVCN010000004.1"/>
</dbReference>
<protein>
    <submittedName>
        <fullName evidence="1">Uncharacterized protein</fullName>
    </submittedName>
</protein>
<evidence type="ECO:0000313" key="2">
    <source>
        <dbReference type="Proteomes" id="UP001521150"/>
    </source>
</evidence>
<keyword evidence="2" id="KW-1185">Reference proteome</keyword>
<accession>A0ABS8ZRZ6</accession>
<comment type="caution">
    <text evidence="1">The sequence shown here is derived from an EMBL/GenBank/DDBJ whole genome shotgun (WGS) entry which is preliminary data.</text>
</comment>
<gene>
    <name evidence="1" type="ORF">LWC34_47885</name>
</gene>
<evidence type="ECO:0000313" key="1">
    <source>
        <dbReference type="EMBL" id="MCE7010475.1"/>
    </source>
</evidence>
<dbReference type="EMBL" id="JAJVCN010000004">
    <property type="protein sequence ID" value="MCE7010475.1"/>
    <property type="molecule type" value="Genomic_DNA"/>
</dbReference>
<reference evidence="1 2" key="1">
    <citation type="submission" date="2021-12" db="EMBL/GenBank/DDBJ databases">
        <title>Genome sequence of Kibdelosporangium philippinense ATCC 49844.</title>
        <authorList>
            <person name="Fedorov E.A."/>
            <person name="Omeragic M."/>
            <person name="Shalygina K.F."/>
            <person name="Maclea K.S."/>
        </authorList>
    </citation>
    <scope>NUCLEOTIDE SEQUENCE [LARGE SCALE GENOMIC DNA]</scope>
    <source>
        <strain evidence="1 2">ATCC 49844</strain>
    </source>
</reference>